<proteinExistence type="predicted"/>
<evidence type="ECO:0000256" key="5">
    <source>
        <dbReference type="ARBA" id="ARBA00022679"/>
    </source>
</evidence>
<keyword evidence="7" id="KW-0274">FAD</keyword>
<evidence type="ECO:0000256" key="1">
    <source>
        <dbReference type="ARBA" id="ARBA00001946"/>
    </source>
</evidence>
<evidence type="ECO:0000256" key="4">
    <source>
        <dbReference type="ARBA" id="ARBA00022630"/>
    </source>
</evidence>
<protein>
    <recommendedName>
        <fullName evidence="3">FAD:protein FMN transferase</fullName>
        <ecNumber evidence="2">2.7.1.180</ecNumber>
    </recommendedName>
    <alternativeName>
        <fullName evidence="9">Flavin transferase</fullName>
    </alternativeName>
</protein>
<dbReference type="RefSeq" id="WP_212322271.1">
    <property type="nucleotide sequence ID" value="NZ_AP024463.1"/>
</dbReference>
<dbReference type="EC" id="2.7.1.180" evidence="2"/>
<sequence length="233" mass="24714">MKQIFEAMGTIVSLRCPAGSTAAVEQIFSGLEARFSLYREDSEASRMARGELLLKDASTEMRSMYALAHDWRVATDGAFQPHRPDGVIDLAGVVKAEAIRRSGELLASTGEAWLVNAGGDVLTSGEGVVGIVAPTDRGRLLSQFTTTTTHRAVATSGTAERGEHIWRVGSRSEFTQVTVAAPDIITADALATAIVAGGQRTLDKMVREHPIQVLAVGYDGSLAATSAFRRPAG</sequence>
<keyword evidence="12" id="KW-1185">Reference proteome</keyword>
<dbReference type="Proteomes" id="UP000678513">
    <property type="component" value="Chromosome"/>
</dbReference>
<keyword evidence="8" id="KW-0460">Magnesium</keyword>
<evidence type="ECO:0000256" key="10">
    <source>
        <dbReference type="ARBA" id="ARBA00048540"/>
    </source>
</evidence>
<evidence type="ECO:0000313" key="12">
    <source>
        <dbReference type="Proteomes" id="UP000678513"/>
    </source>
</evidence>
<evidence type="ECO:0000256" key="3">
    <source>
        <dbReference type="ARBA" id="ARBA00016337"/>
    </source>
</evidence>
<dbReference type="PANTHER" id="PTHR30040">
    <property type="entry name" value="THIAMINE BIOSYNTHESIS LIPOPROTEIN APBE"/>
    <property type="match status" value="1"/>
</dbReference>
<dbReference type="InterPro" id="IPR003374">
    <property type="entry name" value="ApbE-like_sf"/>
</dbReference>
<evidence type="ECO:0000256" key="8">
    <source>
        <dbReference type="ARBA" id="ARBA00022842"/>
    </source>
</evidence>
<evidence type="ECO:0000256" key="2">
    <source>
        <dbReference type="ARBA" id="ARBA00011955"/>
    </source>
</evidence>
<keyword evidence="4" id="KW-0285">Flavoprotein</keyword>
<evidence type="ECO:0000256" key="9">
    <source>
        <dbReference type="ARBA" id="ARBA00031306"/>
    </source>
</evidence>
<evidence type="ECO:0000313" key="11">
    <source>
        <dbReference type="EMBL" id="QUC07639.1"/>
    </source>
</evidence>
<dbReference type="PANTHER" id="PTHR30040:SF2">
    <property type="entry name" value="FAD:PROTEIN FMN TRANSFERASE"/>
    <property type="match status" value="1"/>
</dbReference>
<dbReference type="GO" id="GO:0016740">
    <property type="term" value="F:transferase activity"/>
    <property type="evidence" value="ECO:0007669"/>
    <property type="project" value="UniProtKB-KW"/>
</dbReference>
<comment type="catalytic activity">
    <reaction evidence="10">
        <text>L-threonyl-[protein] + FAD = FMN-L-threonyl-[protein] + AMP + H(+)</text>
        <dbReference type="Rhea" id="RHEA:36847"/>
        <dbReference type="Rhea" id="RHEA-COMP:11060"/>
        <dbReference type="Rhea" id="RHEA-COMP:11061"/>
        <dbReference type="ChEBI" id="CHEBI:15378"/>
        <dbReference type="ChEBI" id="CHEBI:30013"/>
        <dbReference type="ChEBI" id="CHEBI:57692"/>
        <dbReference type="ChEBI" id="CHEBI:74257"/>
        <dbReference type="ChEBI" id="CHEBI:456215"/>
        <dbReference type="EC" id="2.7.1.180"/>
    </reaction>
</comment>
<dbReference type="InterPro" id="IPR024932">
    <property type="entry name" value="ApbE"/>
</dbReference>
<comment type="cofactor">
    <cofactor evidence="1">
        <name>Mg(2+)</name>
        <dbReference type="ChEBI" id="CHEBI:18420"/>
    </cofactor>
</comment>
<keyword evidence="5 11" id="KW-0808">Transferase</keyword>
<dbReference type="Pfam" id="PF02424">
    <property type="entry name" value="ApbE"/>
    <property type="match status" value="2"/>
</dbReference>
<dbReference type="EMBL" id="CP072384">
    <property type="protein sequence ID" value="QUC07639.1"/>
    <property type="molecule type" value="Genomic_DNA"/>
</dbReference>
<name>A0ABX7Y440_9ACTN</name>
<dbReference type="Gene3D" id="3.10.520.10">
    <property type="entry name" value="ApbE-like domains"/>
    <property type="match status" value="2"/>
</dbReference>
<keyword evidence="6" id="KW-0479">Metal-binding</keyword>
<evidence type="ECO:0000256" key="7">
    <source>
        <dbReference type="ARBA" id="ARBA00022827"/>
    </source>
</evidence>
<evidence type="ECO:0000256" key="6">
    <source>
        <dbReference type="ARBA" id="ARBA00022723"/>
    </source>
</evidence>
<reference evidence="11 12" key="1">
    <citation type="submission" date="2021-03" db="EMBL/GenBank/DDBJ databases">
        <title>Human Oral Microbial Genomes.</title>
        <authorList>
            <person name="Johnston C.D."/>
            <person name="Chen T."/>
            <person name="Dewhirst F.E."/>
        </authorList>
    </citation>
    <scope>NUCLEOTIDE SEQUENCE [LARGE SCALE GENOMIC DNA]</scope>
    <source>
        <strain evidence="11 12">DSMZ 100122</strain>
    </source>
</reference>
<dbReference type="SUPFAM" id="SSF143631">
    <property type="entry name" value="ApbE-like"/>
    <property type="match status" value="1"/>
</dbReference>
<accession>A0ABX7Y440</accession>
<gene>
    <name evidence="11" type="ORF">J5A65_11990</name>
</gene>
<organism evidence="11 12">
    <name type="scientific">Arachnia rubra</name>
    <dbReference type="NCBI Taxonomy" id="1547448"/>
    <lineage>
        <taxon>Bacteria</taxon>
        <taxon>Bacillati</taxon>
        <taxon>Actinomycetota</taxon>
        <taxon>Actinomycetes</taxon>
        <taxon>Propionibacteriales</taxon>
        <taxon>Propionibacteriaceae</taxon>
        <taxon>Arachnia</taxon>
    </lineage>
</organism>